<dbReference type="Pfam" id="PF03717">
    <property type="entry name" value="PBP_dimer"/>
    <property type="match status" value="1"/>
</dbReference>
<feature type="domain" description="Penicillin-binding protein dimerisation" evidence="6">
    <location>
        <begin position="56"/>
        <end position="217"/>
    </location>
</feature>
<name>A0A6J6E309_9ZZZZ</name>
<keyword evidence="4" id="KW-0812">Transmembrane</keyword>
<evidence type="ECO:0000256" key="2">
    <source>
        <dbReference type="ARBA" id="ARBA00023136"/>
    </source>
</evidence>
<feature type="compositionally biased region" description="Basic and acidic residues" evidence="3">
    <location>
        <begin position="607"/>
        <end position="633"/>
    </location>
</feature>
<dbReference type="Gene3D" id="3.30.450.330">
    <property type="match status" value="1"/>
</dbReference>
<dbReference type="InterPro" id="IPR012338">
    <property type="entry name" value="Beta-lactam/transpept-like"/>
</dbReference>
<dbReference type="AlphaFoldDB" id="A0A6J6E309"/>
<dbReference type="InterPro" id="IPR036138">
    <property type="entry name" value="PBP_dimer_sf"/>
</dbReference>
<keyword evidence="4" id="KW-1133">Transmembrane helix</keyword>
<gene>
    <name evidence="7" type="ORF">UFOPK1650_00546</name>
</gene>
<feature type="domain" description="Penicillin-binding protein transpeptidase" evidence="5">
    <location>
        <begin position="261"/>
        <end position="567"/>
    </location>
</feature>
<evidence type="ECO:0000313" key="7">
    <source>
        <dbReference type="EMBL" id="CAB4567818.1"/>
    </source>
</evidence>
<evidence type="ECO:0000256" key="4">
    <source>
        <dbReference type="SAM" id="Phobius"/>
    </source>
</evidence>
<dbReference type="EMBL" id="CAEZTJ010000063">
    <property type="protein sequence ID" value="CAB4567818.1"/>
    <property type="molecule type" value="Genomic_DNA"/>
</dbReference>
<dbReference type="InterPro" id="IPR005311">
    <property type="entry name" value="PBP_dimer"/>
</dbReference>
<dbReference type="SUPFAM" id="SSF56601">
    <property type="entry name" value="beta-lactamase/transpeptidase-like"/>
    <property type="match status" value="1"/>
</dbReference>
<dbReference type="GO" id="GO:0008658">
    <property type="term" value="F:penicillin binding"/>
    <property type="evidence" value="ECO:0007669"/>
    <property type="project" value="InterPro"/>
</dbReference>
<reference evidence="7" key="1">
    <citation type="submission" date="2020-05" db="EMBL/GenBank/DDBJ databases">
        <authorList>
            <person name="Chiriac C."/>
            <person name="Salcher M."/>
            <person name="Ghai R."/>
            <person name="Kavagutti S V."/>
        </authorList>
    </citation>
    <scope>NUCLEOTIDE SEQUENCE</scope>
</reference>
<feature type="transmembrane region" description="Helical" evidence="4">
    <location>
        <begin position="14"/>
        <end position="33"/>
    </location>
</feature>
<organism evidence="7">
    <name type="scientific">freshwater metagenome</name>
    <dbReference type="NCBI Taxonomy" id="449393"/>
    <lineage>
        <taxon>unclassified sequences</taxon>
        <taxon>metagenomes</taxon>
        <taxon>ecological metagenomes</taxon>
    </lineage>
</organism>
<sequence>MNLATDRSLQPKRIQIAVAIIGIILLVFAIRLLDLQALRSNDLMLKASGELERTATIPAPRGAILDANGVELARSVLSYRIVVDQKLIHDGEEVAKVVAPILDMDESYLADRLTGDRRYVVIADKVRPAIWRTMESRIESYNEKVIEERNGYAKRISGFWAERIYDREYPAGQLAASLLGFTNAAGAGAAGLEYSLNSQLTGQDGVYTYANAGGTIIPGTQQVMLDSVPGESVQLTIDRDVQWVALKAITKVVKSSRAVSGTVIVQNPKTGEILAHATYPTFDPNDRDGVDPALYRNLTVEEIYEPGSTGKVITYAAALEEGKISPETIITTPYKIKRYGTTFKDHEYHKTEKITVAGALANSTNTGAIKIGEMVGKERLYDYLRAFGLGQSTELRLPGESAGKLRPVKEWSGTSLPTIAFGQGYSLTAIQATSIFSTLANDGVRVPPSVIKGTIASNGAFTAHKTEDAVRVVSSETAEKMRMIMESVVGPHGTAETAAIPGYRVAGKTGTAWRHDEKCGCYKGYTASFIGFAPADDPAYVVNVTIQAPKGVYYGGYLGGPVFKEVMSYILQSQNIPPTAKAESSYALSYKEYLRKISNPTSSSDSAESKKPKNSEVPEKKEKKKREKVDARG</sequence>
<comment type="subcellular location">
    <subcellularLocation>
        <location evidence="1">Membrane</location>
    </subcellularLocation>
</comment>
<dbReference type="InterPro" id="IPR001460">
    <property type="entry name" value="PCN-bd_Tpept"/>
</dbReference>
<dbReference type="Gene3D" id="3.40.710.10">
    <property type="entry name" value="DD-peptidase/beta-lactamase superfamily"/>
    <property type="match status" value="1"/>
</dbReference>
<dbReference type="PANTHER" id="PTHR30627">
    <property type="entry name" value="PEPTIDOGLYCAN D,D-TRANSPEPTIDASE"/>
    <property type="match status" value="1"/>
</dbReference>
<dbReference type="GO" id="GO:0071555">
    <property type="term" value="P:cell wall organization"/>
    <property type="evidence" value="ECO:0007669"/>
    <property type="project" value="TreeGrafter"/>
</dbReference>
<evidence type="ECO:0000256" key="3">
    <source>
        <dbReference type="SAM" id="MobiDB-lite"/>
    </source>
</evidence>
<dbReference type="SUPFAM" id="SSF56519">
    <property type="entry name" value="Penicillin binding protein dimerisation domain"/>
    <property type="match status" value="1"/>
</dbReference>
<dbReference type="GO" id="GO:0005886">
    <property type="term" value="C:plasma membrane"/>
    <property type="evidence" value="ECO:0007669"/>
    <property type="project" value="TreeGrafter"/>
</dbReference>
<dbReference type="PANTHER" id="PTHR30627:SF1">
    <property type="entry name" value="PEPTIDOGLYCAN D,D-TRANSPEPTIDASE FTSI"/>
    <property type="match status" value="1"/>
</dbReference>
<evidence type="ECO:0000256" key="1">
    <source>
        <dbReference type="ARBA" id="ARBA00004370"/>
    </source>
</evidence>
<keyword evidence="2 4" id="KW-0472">Membrane</keyword>
<evidence type="ECO:0000259" key="6">
    <source>
        <dbReference type="Pfam" id="PF03717"/>
    </source>
</evidence>
<accession>A0A6J6E309</accession>
<evidence type="ECO:0000259" key="5">
    <source>
        <dbReference type="Pfam" id="PF00905"/>
    </source>
</evidence>
<protein>
    <submittedName>
        <fullName evidence="7">Unannotated protein</fullName>
    </submittedName>
</protein>
<dbReference type="Pfam" id="PF00905">
    <property type="entry name" value="Transpeptidase"/>
    <property type="match status" value="1"/>
</dbReference>
<feature type="region of interest" description="Disordered" evidence="3">
    <location>
        <begin position="598"/>
        <end position="633"/>
    </location>
</feature>
<dbReference type="Gene3D" id="3.90.1310.10">
    <property type="entry name" value="Penicillin-binding protein 2a (Domain 2)"/>
    <property type="match status" value="1"/>
</dbReference>
<dbReference type="InterPro" id="IPR050515">
    <property type="entry name" value="Beta-lactam/transpept"/>
</dbReference>
<proteinExistence type="predicted"/>